<dbReference type="VEuPathDB" id="AmoebaDB:NAEGRDRAFT_76603"/>
<dbReference type="InParanoid" id="D2W5B3"/>
<gene>
    <name evidence="6" type="ORF">NAEGRDRAFT_76603</name>
</gene>
<dbReference type="PROSITE" id="PS50305">
    <property type="entry name" value="SIRTUIN"/>
    <property type="match status" value="1"/>
</dbReference>
<dbReference type="GO" id="GO:0017136">
    <property type="term" value="F:histone deacetylase activity, NAD-dependent"/>
    <property type="evidence" value="ECO:0007669"/>
    <property type="project" value="TreeGrafter"/>
</dbReference>
<sequence length="279" mass="31735">MPKQSKKKSKSSSQTTSEKASEPAKPKELPASLKEHEESETSIKRKVKKLANYLKEAKHVVIYTGAGISTSAQLSDYRGPKGVWTAMEYGVEEYEGVEIEQAVPTYCHYAITHLVKKDYVKYVVSTNVDGLHNVEYCNKCDKEYLRGFDVSKNEKDWTKHFTGRKCECGGRLKDNIIHFDEDLPEKDFDQAMDHSKKGDFALVLGTSMKVTPSCEFPLEVLDNKGMMCIVNLQKTEYDRLATVRIFGKTDLFMQLLMTELEEEENVDTSFDALQVINID</sequence>
<proteinExistence type="predicted"/>
<evidence type="ECO:0000313" key="7">
    <source>
        <dbReference type="Proteomes" id="UP000006671"/>
    </source>
</evidence>
<feature type="domain" description="Deacetylase sirtuin-type" evidence="5">
    <location>
        <begin position="40"/>
        <end position="263"/>
    </location>
</feature>
<feature type="region of interest" description="Disordered" evidence="4">
    <location>
        <begin position="1"/>
        <end position="41"/>
    </location>
</feature>
<keyword evidence="1" id="KW-0808">Transferase</keyword>
<organism evidence="7">
    <name type="scientific">Naegleria gruberi</name>
    <name type="common">Amoeba</name>
    <dbReference type="NCBI Taxonomy" id="5762"/>
    <lineage>
        <taxon>Eukaryota</taxon>
        <taxon>Discoba</taxon>
        <taxon>Heterolobosea</taxon>
        <taxon>Tetramitia</taxon>
        <taxon>Eutetramitia</taxon>
        <taxon>Vahlkampfiidae</taxon>
        <taxon>Naegleria</taxon>
    </lineage>
</organism>
<dbReference type="EMBL" id="GG739045">
    <property type="protein sequence ID" value="EFC35738.1"/>
    <property type="molecule type" value="Genomic_DNA"/>
</dbReference>
<reference evidence="6 7" key="1">
    <citation type="journal article" date="2010" name="Cell">
        <title>The genome of Naegleria gruberi illuminates early eukaryotic versatility.</title>
        <authorList>
            <person name="Fritz-Laylin L.K."/>
            <person name="Prochnik S.E."/>
            <person name="Ginger M.L."/>
            <person name="Dacks J.B."/>
            <person name="Carpenter M.L."/>
            <person name="Field M.C."/>
            <person name="Kuo A."/>
            <person name="Paredez A."/>
            <person name="Chapman J."/>
            <person name="Pham J."/>
            <person name="Shu S."/>
            <person name="Neupane R."/>
            <person name="Cipriano M."/>
            <person name="Mancuso J."/>
            <person name="Tu H."/>
            <person name="Salamov A."/>
            <person name="Lindquist E."/>
            <person name="Shapiro H."/>
            <person name="Lucas S."/>
            <person name="Grigoriev I.V."/>
            <person name="Cande W.Z."/>
            <person name="Fulton C."/>
            <person name="Rokhsar D.S."/>
            <person name="Dawson S.C."/>
        </authorList>
    </citation>
    <scope>NUCLEOTIDE SEQUENCE [LARGE SCALE GENOMIC DNA]</scope>
    <source>
        <strain evidence="6 7">NEG-M</strain>
    </source>
</reference>
<dbReference type="STRING" id="5762.D2W5B3"/>
<dbReference type="InterPro" id="IPR026590">
    <property type="entry name" value="Ssirtuin_cat_dom"/>
</dbReference>
<name>D2W5B3_NAEGR</name>
<dbReference type="PANTHER" id="PTHR11085">
    <property type="entry name" value="NAD-DEPENDENT PROTEIN DEACYLASE SIRTUIN-5, MITOCHONDRIAL-RELATED"/>
    <property type="match status" value="1"/>
</dbReference>
<evidence type="ECO:0000256" key="4">
    <source>
        <dbReference type="SAM" id="MobiDB-lite"/>
    </source>
</evidence>
<keyword evidence="2" id="KW-0520">NAD</keyword>
<dbReference type="InterPro" id="IPR050134">
    <property type="entry name" value="NAD-dep_sirtuin_deacylases"/>
</dbReference>
<evidence type="ECO:0000259" key="5">
    <source>
        <dbReference type="PROSITE" id="PS50305"/>
    </source>
</evidence>
<dbReference type="Gene3D" id="2.20.28.200">
    <property type="match status" value="1"/>
</dbReference>
<dbReference type="AlphaFoldDB" id="D2W5B3"/>
<feature type="compositionally biased region" description="Basic residues" evidence="4">
    <location>
        <begin position="1"/>
        <end position="10"/>
    </location>
</feature>
<keyword evidence="7" id="KW-1185">Reference proteome</keyword>
<dbReference type="PANTHER" id="PTHR11085:SF10">
    <property type="entry name" value="NAD-DEPENDENT PROTEIN DEACYLASE SIRTUIN-5, MITOCHONDRIAL-RELATED"/>
    <property type="match status" value="1"/>
</dbReference>
<dbReference type="Pfam" id="PF02146">
    <property type="entry name" value="SIR2"/>
    <property type="match status" value="1"/>
</dbReference>
<dbReference type="GO" id="GO:0070403">
    <property type="term" value="F:NAD+ binding"/>
    <property type="evidence" value="ECO:0007669"/>
    <property type="project" value="InterPro"/>
</dbReference>
<evidence type="ECO:0000313" key="6">
    <source>
        <dbReference type="EMBL" id="EFC35738.1"/>
    </source>
</evidence>
<evidence type="ECO:0000256" key="1">
    <source>
        <dbReference type="ARBA" id="ARBA00022679"/>
    </source>
</evidence>
<feature type="compositionally biased region" description="Basic and acidic residues" evidence="4">
    <location>
        <begin position="19"/>
        <end position="41"/>
    </location>
</feature>
<dbReference type="Gene3D" id="3.40.50.1220">
    <property type="entry name" value="TPP-binding domain"/>
    <property type="match status" value="1"/>
</dbReference>
<dbReference type="SUPFAM" id="SSF52467">
    <property type="entry name" value="DHS-like NAD/FAD-binding domain"/>
    <property type="match status" value="1"/>
</dbReference>
<evidence type="ECO:0000256" key="3">
    <source>
        <dbReference type="PROSITE-ProRule" id="PRU00236"/>
    </source>
</evidence>
<protein>
    <submittedName>
        <fullName evidence="6">Silent information regulator family protein</fullName>
    </submittedName>
</protein>
<dbReference type="OrthoDB" id="2919105at2759"/>
<dbReference type="GeneID" id="8847917"/>
<dbReference type="Proteomes" id="UP000006671">
    <property type="component" value="Unassembled WGS sequence"/>
</dbReference>
<comment type="caution">
    <text evidence="3">Lacks conserved residue(s) required for the propagation of feature annotation.</text>
</comment>
<accession>D2W5B3</accession>
<dbReference type="GO" id="GO:0005634">
    <property type="term" value="C:nucleus"/>
    <property type="evidence" value="ECO:0007669"/>
    <property type="project" value="TreeGrafter"/>
</dbReference>
<dbReference type="InterPro" id="IPR003000">
    <property type="entry name" value="Sirtuin"/>
</dbReference>
<evidence type="ECO:0000256" key="2">
    <source>
        <dbReference type="ARBA" id="ARBA00023027"/>
    </source>
</evidence>
<dbReference type="InterPro" id="IPR029035">
    <property type="entry name" value="DHS-like_NAD/FAD-binding_dom"/>
</dbReference>
<dbReference type="KEGG" id="ngr:NAEGRDRAFT_76603"/>
<dbReference type="RefSeq" id="XP_002668482.1">
    <property type="nucleotide sequence ID" value="XM_002668436.1"/>
</dbReference>
<dbReference type="eggNOG" id="KOG1905">
    <property type="taxonomic scope" value="Eukaryota"/>
</dbReference>